<proteinExistence type="predicted"/>
<dbReference type="AlphaFoldDB" id="A0A9W8ML89"/>
<reference evidence="2" key="1">
    <citation type="submission" date="2022-06" db="EMBL/GenBank/DDBJ databases">
        <title>Genome Sequence of Candolleomyces eurysporus.</title>
        <authorList>
            <person name="Buettner E."/>
        </authorList>
    </citation>
    <scope>NUCLEOTIDE SEQUENCE</scope>
    <source>
        <strain evidence="2">VTCC 930004</strain>
    </source>
</reference>
<organism evidence="2 3">
    <name type="scientific">Candolleomyces eurysporus</name>
    <dbReference type="NCBI Taxonomy" id="2828524"/>
    <lineage>
        <taxon>Eukaryota</taxon>
        <taxon>Fungi</taxon>
        <taxon>Dikarya</taxon>
        <taxon>Basidiomycota</taxon>
        <taxon>Agaricomycotina</taxon>
        <taxon>Agaricomycetes</taxon>
        <taxon>Agaricomycetidae</taxon>
        <taxon>Agaricales</taxon>
        <taxon>Agaricineae</taxon>
        <taxon>Psathyrellaceae</taxon>
        <taxon>Candolleomyces</taxon>
    </lineage>
</organism>
<evidence type="ECO:0000313" key="3">
    <source>
        <dbReference type="Proteomes" id="UP001140091"/>
    </source>
</evidence>
<comment type="caution">
    <text evidence="2">The sequence shown here is derived from an EMBL/GenBank/DDBJ whole genome shotgun (WGS) entry which is preliminary data.</text>
</comment>
<feature type="region of interest" description="Disordered" evidence="1">
    <location>
        <begin position="85"/>
        <end position="105"/>
    </location>
</feature>
<gene>
    <name evidence="2" type="ORF">H1R20_g2998</name>
</gene>
<dbReference type="EMBL" id="JANBPK010000726">
    <property type="protein sequence ID" value="KAJ2934117.1"/>
    <property type="molecule type" value="Genomic_DNA"/>
</dbReference>
<evidence type="ECO:0000256" key="1">
    <source>
        <dbReference type="SAM" id="MobiDB-lite"/>
    </source>
</evidence>
<sequence>MRPVIPLANLFTEISDNLPQLETLRLQLTRKFQSSLGCGFAYEQYFRTVDKAFASRIISSESQFYHKRRPRFDLDAAGTTFISKPVSAASSGSEPDSGIRNGSGGGGYYRFDLLESGDDLELLPDEVVFDCDAYSDEEEYYY</sequence>
<keyword evidence="3" id="KW-1185">Reference proteome</keyword>
<protein>
    <submittedName>
        <fullName evidence="2">Uncharacterized protein</fullName>
    </submittedName>
</protein>
<accession>A0A9W8ML89</accession>
<dbReference type="Proteomes" id="UP001140091">
    <property type="component" value="Unassembled WGS sequence"/>
</dbReference>
<name>A0A9W8ML89_9AGAR</name>
<evidence type="ECO:0000313" key="2">
    <source>
        <dbReference type="EMBL" id="KAJ2934117.1"/>
    </source>
</evidence>
<feature type="non-terminal residue" evidence="2">
    <location>
        <position position="142"/>
    </location>
</feature>